<dbReference type="Proteomes" id="UP001556692">
    <property type="component" value="Unassembled WGS sequence"/>
</dbReference>
<keyword evidence="1" id="KW-0812">Transmembrane</keyword>
<dbReference type="InterPro" id="IPR058718">
    <property type="entry name" value="Agl6_TM_C"/>
</dbReference>
<comment type="caution">
    <text evidence="4">The sequence shown here is derived from an EMBL/GenBank/DDBJ whole genome shotgun (WGS) entry which is preliminary data.</text>
</comment>
<accession>A0ABV3SGG1</accession>
<keyword evidence="1" id="KW-0472">Membrane</keyword>
<dbReference type="Pfam" id="PF26629">
    <property type="entry name" value="GT2_TM_C"/>
    <property type="match status" value="1"/>
</dbReference>
<dbReference type="Gene3D" id="3.90.550.10">
    <property type="entry name" value="Spore Coat Polysaccharide Biosynthesis Protein SpsA, Chain A"/>
    <property type="match status" value="1"/>
</dbReference>
<organism evidence="4 5">
    <name type="scientific">Aquibium pacificus</name>
    <dbReference type="NCBI Taxonomy" id="3153579"/>
    <lineage>
        <taxon>Bacteria</taxon>
        <taxon>Pseudomonadati</taxon>
        <taxon>Pseudomonadota</taxon>
        <taxon>Alphaproteobacteria</taxon>
        <taxon>Hyphomicrobiales</taxon>
        <taxon>Phyllobacteriaceae</taxon>
        <taxon>Aquibium</taxon>
    </lineage>
</organism>
<name>A0ABV3SGG1_9HYPH</name>
<evidence type="ECO:0000259" key="3">
    <source>
        <dbReference type="Pfam" id="PF26629"/>
    </source>
</evidence>
<dbReference type="InterPro" id="IPR050256">
    <property type="entry name" value="Glycosyltransferase_2"/>
</dbReference>
<dbReference type="InterPro" id="IPR029044">
    <property type="entry name" value="Nucleotide-diphossugar_trans"/>
</dbReference>
<dbReference type="SUPFAM" id="SSF53448">
    <property type="entry name" value="Nucleotide-diphospho-sugar transferases"/>
    <property type="match status" value="1"/>
</dbReference>
<dbReference type="PANTHER" id="PTHR48090:SF7">
    <property type="entry name" value="RFBJ PROTEIN"/>
    <property type="match status" value="1"/>
</dbReference>
<reference evidence="4 5" key="1">
    <citation type="submission" date="2024-05" db="EMBL/GenBank/DDBJ databases">
        <authorList>
            <person name="Jiang F."/>
        </authorList>
    </citation>
    <scope>NUCLEOTIDE SEQUENCE [LARGE SCALE GENOMIC DNA]</scope>
    <source>
        <strain evidence="4 5">LZ166</strain>
    </source>
</reference>
<feature type="domain" description="Low-salt glycan biosynthesis hexosyltransferase Agl6 C-terminal transmembrane region" evidence="3">
    <location>
        <begin position="303"/>
        <end position="395"/>
    </location>
</feature>
<gene>
    <name evidence="4" type="ORF">ABGN05_09125</name>
</gene>
<keyword evidence="1" id="KW-1133">Transmembrane helix</keyword>
<feature type="transmembrane region" description="Helical" evidence="1">
    <location>
        <begin position="372"/>
        <end position="395"/>
    </location>
</feature>
<evidence type="ECO:0000313" key="5">
    <source>
        <dbReference type="Proteomes" id="UP001556692"/>
    </source>
</evidence>
<dbReference type="CDD" id="cd04179">
    <property type="entry name" value="DPM_DPG-synthase_like"/>
    <property type="match status" value="1"/>
</dbReference>
<feature type="transmembrane region" description="Helical" evidence="1">
    <location>
        <begin position="284"/>
        <end position="305"/>
    </location>
</feature>
<evidence type="ECO:0000256" key="1">
    <source>
        <dbReference type="SAM" id="Phobius"/>
    </source>
</evidence>
<feature type="domain" description="Glycosyltransferase 2-like" evidence="2">
    <location>
        <begin position="23"/>
        <end position="185"/>
    </location>
</feature>
<sequence>MSVVADADMQPSAGSRAEAIELTVLMPCLNEAETLATCIDKAMAYLSRANIVGEVLIADNGSTDGSIEIAEAHGARVVHVPVRGYGAALRHGIENARGKFVIMGDSDDSYDFSRLDPFVEKLREGYDFVIGNRFKGGIATGAMPFLHRYLGNPVLSFLGRLFFRSDIGDFHCGLRGFRRESINALGLKAPGMEFASEMVVRASLGKLRIAEVPTTLSPDGRSRPPHLRTWTDGWRHLRYLLLNSPKWLFVYPGAAILAFGAILTVILLQGPVQVLPGVVLDTHSLIVGCMAMLVGASCLSFGVIARSYSATRGFLPVNTRLARVKAYATLERTLLCAGALALAGLSGLGYAVWQWAAADFGALEYNGMVRMLTVSCTLIALGLQLAFAAFLGALIDIET</sequence>
<protein>
    <submittedName>
        <fullName evidence="4">Glycosyltransferase family 2 protein</fullName>
    </submittedName>
</protein>
<dbReference type="Pfam" id="PF00535">
    <property type="entry name" value="Glycos_transf_2"/>
    <property type="match status" value="1"/>
</dbReference>
<proteinExistence type="predicted"/>
<evidence type="ECO:0000313" key="4">
    <source>
        <dbReference type="EMBL" id="MEX0405821.1"/>
    </source>
</evidence>
<keyword evidence="5" id="KW-1185">Reference proteome</keyword>
<dbReference type="RefSeq" id="WP_367953698.1">
    <property type="nucleotide sequence ID" value="NZ_JBDPGJ010000002.1"/>
</dbReference>
<feature type="transmembrane region" description="Helical" evidence="1">
    <location>
        <begin position="248"/>
        <end position="272"/>
    </location>
</feature>
<dbReference type="EMBL" id="JBDPGJ010000002">
    <property type="protein sequence ID" value="MEX0405821.1"/>
    <property type="molecule type" value="Genomic_DNA"/>
</dbReference>
<dbReference type="PANTHER" id="PTHR48090">
    <property type="entry name" value="UNDECAPRENYL-PHOSPHATE 4-DEOXY-4-FORMAMIDO-L-ARABINOSE TRANSFERASE-RELATED"/>
    <property type="match status" value="1"/>
</dbReference>
<dbReference type="InterPro" id="IPR001173">
    <property type="entry name" value="Glyco_trans_2-like"/>
</dbReference>
<feature type="transmembrane region" description="Helical" evidence="1">
    <location>
        <begin position="333"/>
        <end position="352"/>
    </location>
</feature>
<evidence type="ECO:0000259" key="2">
    <source>
        <dbReference type="Pfam" id="PF00535"/>
    </source>
</evidence>